<dbReference type="InterPro" id="IPR044135">
    <property type="entry name" value="Met-tRNA-FMT_C"/>
</dbReference>
<dbReference type="EC" id="2.1.2.9" evidence="2 5"/>
<dbReference type="FunFam" id="3.40.50.12230:FF:000001">
    <property type="entry name" value="Methionyl-tRNA formyltransferase"/>
    <property type="match status" value="1"/>
</dbReference>
<gene>
    <name evidence="5" type="primary">fmt</name>
    <name evidence="9" type="ORF">SAMN04488546_1010</name>
</gene>
<dbReference type="GO" id="GO:0004479">
    <property type="term" value="F:methionyl-tRNA formyltransferase activity"/>
    <property type="evidence" value="ECO:0007669"/>
    <property type="project" value="UniProtKB-UniRule"/>
</dbReference>
<dbReference type="CDD" id="cd08646">
    <property type="entry name" value="FMT_core_Met-tRNA-FMT_N"/>
    <property type="match status" value="1"/>
</dbReference>
<dbReference type="Proteomes" id="UP000198507">
    <property type="component" value="Unassembled WGS sequence"/>
</dbReference>
<evidence type="ECO:0000313" key="9">
    <source>
        <dbReference type="EMBL" id="SES99113.1"/>
    </source>
</evidence>
<feature type="binding site" evidence="5">
    <location>
        <begin position="125"/>
        <end position="128"/>
    </location>
    <ligand>
        <name>(6S)-5,6,7,8-tetrahydrofolate</name>
        <dbReference type="ChEBI" id="CHEBI:57453"/>
    </ligand>
</feature>
<dbReference type="GO" id="GO:0005829">
    <property type="term" value="C:cytosol"/>
    <property type="evidence" value="ECO:0007669"/>
    <property type="project" value="TreeGrafter"/>
</dbReference>
<evidence type="ECO:0000256" key="1">
    <source>
        <dbReference type="ARBA" id="ARBA00010699"/>
    </source>
</evidence>
<keyword evidence="10" id="KW-1185">Reference proteome</keyword>
<reference evidence="10" key="1">
    <citation type="submission" date="2016-10" db="EMBL/GenBank/DDBJ databases">
        <authorList>
            <person name="Varghese N."/>
            <person name="Submissions S."/>
        </authorList>
    </citation>
    <scope>NUCLEOTIDE SEQUENCE [LARGE SCALE GENOMIC DNA]</scope>
    <source>
        <strain evidence="10">DSM 44209</strain>
    </source>
</reference>
<feature type="domain" description="Formyl transferase N-terminal" evidence="7">
    <location>
        <begin position="23"/>
        <end position="194"/>
    </location>
</feature>
<comment type="catalytic activity">
    <reaction evidence="5">
        <text>L-methionyl-tRNA(fMet) + (6R)-10-formyltetrahydrofolate = N-formyl-L-methionyl-tRNA(fMet) + (6S)-5,6,7,8-tetrahydrofolate + H(+)</text>
        <dbReference type="Rhea" id="RHEA:24380"/>
        <dbReference type="Rhea" id="RHEA-COMP:9952"/>
        <dbReference type="Rhea" id="RHEA-COMP:9953"/>
        <dbReference type="ChEBI" id="CHEBI:15378"/>
        <dbReference type="ChEBI" id="CHEBI:57453"/>
        <dbReference type="ChEBI" id="CHEBI:78530"/>
        <dbReference type="ChEBI" id="CHEBI:78844"/>
        <dbReference type="ChEBI" id="CHEBI:195366"/>
        <dbReference type="EC" id="2.1.2.9"/>
    </reaction>
</comment>
<dbReference type="InterPro" id="IPR005794">
    <property type="entry name" value="Fmt"/>
</dbReference>
<evidence type="ECO:0000259" key="8">
    <source>
        <dbReference type="Pfam" id="PF02911"/>
    </source>
</evidence>
<dbReference type="Pfam" id="PF00551">
    <property type="entry name" value="Formyl_trans_N"/>
    <property type="match status" value="1"/>
</dbReference>
<protein>
    <recommendedName>
        <fullName evidence="2 5">Methionyl-tRNA formyltransferase</fullName>
        <ecNumber evidence="2 5">2.1.2.9</ecNumber>
    </recommendedName>
</protein>
<dbReference type="NCBIfam" id="TIGR00460">
    <property type="entry name" value="fmt"/>
    <property type="match status" value="1"/>
</dbReference>
<name>A0A1I0AXI7_9ACTN</name>
<dbReference type="SUPFAM" id="SSF53328">
    <property type="entry name" value="Formyltransferase"/>
    <property type="match status" value="1"/>
</dbReference>
<dbReference type="InterPro" id="IPR002376">
    <property type="entry name" value="Formyl_transf_N"/>
</dbReference>
<dbReference type="Pfam" id="PF02911">
    <property type="entry name" value="Formyl_trans_C"/>
    <property type="match status" value="1"/>
</dbReference>
<dbReference type="InterPro" id="IPR041711">
    <property type="entry name" value="Met-tRNA-FMT_N"/>
</dbReference>
<dbReference type="SUPFAM" id="SSF50486">
    <property type="entry name" value="FMT C-terminal domain-like"/>
    <property type="match status" value="1"/>
</dbReference>
<comment type="function">
    <text evidence="5">Attaches a formyl group to the free amino group of methionyl-tRNA(fMet). The formyl group appears to play a dual role in the initiator identity of N-formylmethionyl-tRNA by promoting its recognition by IF2 and preventing the misappropriation of this tRNA by the elongation apparatus.</text>
</comment>
<dbReference type="PANTHER" id="PTHR11138:SF5">
    <property type="entry name" value="METHIONYL-TRNA FORMYLTRANSFERASE, MITOCHONDRIAL"/>
    <property type="match status" value="1"/>
</dbReference>
<comment type="similarity">
    <text evidence="1 5">Belongs to the Fmt family.</text>
</comment>
<keyword evidence="3 5" id="KW-0808">Transferase</keyword>
<dbReference type="PANTHER" id="PTHR11138">
    <property type="entry name" value="METHIONYL-TRNA FORMYLTRANSFERASE"/>
    <property type="match status" value="1"/>
</dbReference>
<dbReference type="Gene3D" id="3.40.50.12230">
    <property type="match status" value="1"/>
</dbReference>
<evidence type="ECO:0000313" key="10">
    <source>
        <dbReference type="Proteomes" id="UP000198507"/>
    </source>
</evidence>
<dbReference type="EMBL" id="FOIE01000002">
    <property type="protein sequence ID" value="SES99113.1"/>
    <property type="molecule type" value="Genomic_DNA"/>
</dbReference>
<dbReference type="AlphaFoldDB" id="A0A1I0AXI7"/>
<evidence type="ECO:0000256" key="3">
    <source>
        <dbReference type="ARBA" id="ARBA00022679"/>
    </source>
</evidence>
<evidence type="ECO:0000256" key="2">
    <source>
        <dbReference type="ARBA" id="ARBA00012261"/>
    </source>
</evidence>
<feature type="region of interest" description="Disordered" evidence="6">
    <location>
        <begin position="50"/>
        <end position="79"/>
    </location>
</feature>
<feature type="domain" description="Formyl transferase C-terminal" evidence="8">
    <location>
        <begin position="219"/>
        <end position="315"/>
    </location>
</feature>
<keyword evidence="4 5" id="KW-0648">Protein biosynthesis</keyword>
<feature type="region of interest" description="Disordered" evidence="6">
    <location>
        <begin position="298"/>
        <end position="328"/>
    </location>
</feature>
<sequence length="328" mass="34261">MGRRRRVGPPRGGEPPLRLLFAGTPEVAVPSLELLLASDHEVVAVLTRPDARSGRGRKVSRSPVAERADAAGVPVLQPRSPREPEFLQRLTELAVDSAPVVAYGALVPQAALDLPRHGWVNLHFSLLPAWRGAAPVQHAIMAGDEVTGASTFRLEAGLDTGPVYGVVTEPIAPRDTAGDLLGRLAVSGARLLLATLDGIQAGTLQPEPQPAEGVSLAPRIEPADARVDWSLPAHVVDRRVRGVTPAPGGWTTWRGDRLRLGPVEPLPTSLGLTPGEVSAGSTGVLVGTGRGAVRLGDVQPAGKRLLPAPDWARGARPAPGERLGGDPS</sequence>
<accession>A0A1I0AXI7</accession>
<evidence type="ECO:0000256" key="4">
    <source>
        <dbReference type="ARBA" id="ARBA00022917"/>
    </source>
</evidence>
<proteinExistence type="inferred from homology"/>
<evidence type="ECO:0000259" key="7">
    <source>
        <dbReference type="Pfam" id="PF00551"/>
    </source>
</evidence>
<dbReference type="InterPro" id="IPR036477">
    <property type="entry name" value="Formyl_transf_N_sf"/>
</dbReference>
<dbReference type="CDD" id="cd08704">
    <property type="entry name" value="Met_tRNA_FMT_C"/>
    <property type="match status" value="1"/>
</dbReference>
<dbReference type="InterPro" id="IPR011034">
    <property type="entry name" value="Formyl_transferase-like_C_sf"/>
</dbReference>
<dbReference type="InterPro" id="IPR005793">
    <property type="entry name" value="Formyl_trans_C"/>
</dbReference>
<evidence type="ECO:0000256" key="6">
    <source>
        <dbReference type="SAM" id="MobiDB-lite"/>
    </source>
</evidence>
<dbReference type="HAMAP" id="MF_00182">
    <property type="entry name" value="Formyl_trans"/>
    <property type="match status" value="1"/>
</dbReference>
<evidence type="ECO:0000256" key="5">
    <source>
        <dbReference type="HAMAP-Rule" id="MF_00182"/>
    </source>
</evidence>
<organism evidence="9 10">
    <name type="scientific">Geodermatophilus poikilotrophus</name>
    <dbReference type="NCBI Taxonomy" id="1333667"/>
    <lineage>
        <taxon>Bacteria</taxon>
        <taxon>Bacillati</taxon>
        <taxon>Actinomycetota</taxon>
        <taxon>Actinomycetes</taxon>
        <taxon>Geodermatophilales</taxon>
        <taxon>Geodermatophilaceae</taxon>
        <taxon>Geodermatophilus</taxon>
    </lineage>
</organism>